<dbReference type="EMBL" id="SDGV01000007">
    <property type="protein sequence ID" value="THB61806.1"/>
    <property type="molecule type" value="Genomic_DNA"/>
</dbReference>
<dbReference type="Gene3D" id="1.10.260.40">
    <property type="entry name" value="lambda repressor-like DNA-binding domains"/>
    <property type="match status" value="1"/>
</dbReference>
<comment type="caution">
    <text evidence="4">The sequence shown here is derived from an EMBL/GenBank/DDBJ whole genome shotgun (WGS) entry which is preliminary data.</text>
</comment>
<evidence type="ECO:0000259" key="3">
    <source>
        <dbReference type="PROSITE" id="PS50943"/>
    </source>
</evidence>
<proteinExistence type="predicted"/>
<gene>
    <name evidence="4" type="ORF">ESZ54_03270</name>
</gene>
<dbReference type="InterPro" id="IPR010982">
    <property type="entry name" value="Lambda_DNA-bd_dom_sf"/>
</dbReference>
<organism evidence="4 5">
    <name type="scientific">Vagococcus silagei</name>
    <dbReference type="NCBI Taxonomy" id="2508885"/>
    <lineage>
        <taxon>Bacteria</taxon>
        <taxon>Bacillati</taxon>
        <taxon>Bacillota</taxon>
        <taxon>Bacilli</taxon>
        <taxon>Lactobacillales</taxon>
        <taxon>Enterococcaceae</taxon>
        <taxon>Vagococcus</taxon>
    </lineage>
</organism>
<dbReference type="AlphaFoldDB" id="A0A4S3B7V5"/>
<reference evidence="4 5" key="1">
    <citation type="submission" date="2019-01" db="EMBL/GenBank/DDBJ databases">
        <title>Vagococcus silagei sp. nov. isolated from brewer's grain.</title>
        <authorList>
            <person name="Guu J.-R."/>
        </authorList>
    </citation>
    <scope>NUCLEOTIDE SEQUENCE [LARGE SCALE GENOMIC DNA]</scope>
    <source>
        <strain evidence="4 5">2B-2</strain>
    </source>
</reference>
<accession>A0A4S3B7V5</accession>
<dbReference type="PROSITE" id="PS50943">
    <property type="entry name" value="HTH_CROC1"/>
    <property type="match status" value="1"/>
</dbReference>
<dbReference type="InterPro" id="IPR001387">
    <property type="entry name" value="Cro/C1-type_HTH"/>
</dbReference>
<dbReference type="Proteomes" id="UP000310506">
    <property type="component" value="Unassembled WGS sequence"/>
</dbReference>
<keyword evidence="5" id="KW-1185">Reference proteome</keyword>
<keyword evidence="2" id="KW-0812">Transmembrane</keyword>
<evidence type="ECO:0000313" key="5">
    <source>
        <dbReference type="Proteomes" id="UP000310506"/>
    </source>
</evidence>
<feature type="transmembrane region" description="Helical" evidence="2">
    <location>
        <begin position="85"/>
        <end position="105"/>
    </location>
</feature>
<dbReference type="PANTHER" id="PTHR46558">
    <property type="entry name" value="TRACRIPTIONAL REGULATORY PROTEIN-RELATED-RELATED"/>
    <property type="match status" value="1"/>
</dbReference>
<evidence type="ECO:0000256" key="2">
    <source>
        <dbReference type="SAM" id="Phobius"/>
    </source>
</evidence>
<protein>
    <submittedName>
        <fullName evidence="4">XRE family transcriptional regulator</fullName>
    </submittedName>
</protein>
<feature type="domain" description="HTH cro/C1-type" evidence="3">
    <location>
        <begin position="7"/>
        <end position="61"/>
    </location>
</feature>
<dbReference type="CDD" id="cd00093">
    <property type="entry name" value="HTH_XRE"/>
    <property type="match status" value="1"/>
</dbReference>
<evidence type="ECO:0000313" key="4">
    <source>
        <dbReference type="EMBL" id="THB61806.1"/>
    </source>
</evidence>
<sequence length="226" mass="26514">MEISEMLKEKRKEYQLTQEELAEKIFVSNKTISNWENDKTKPDIESLILLAKLFDLSLDNLLLEESEMVKAMNQDIHRGRNLKKILLLVSIPLIVIILLLSWITYKGNHLSIVPLNDVEQIELSTKNLNKETEIKGKVKLKPYESVAFVDTVVKNKMMYVMIHKKPQLIGNTNEFIFSLNEKLQSDHHYIDQIEKIVLTYYDTREVDGFTNFELTQSFPEKVIWKK</sequence>
<keyword evidence="2" id="KW-0472">Membrane</keyword>
<dbReference type="SUPFAM" id="SSF47413">
    <property type="entry name" value="lambda repressor-like DNA-binding domains"/>
    <property type="match status" value="1"/>
</dbReference>
<keyword evidence="1" id="KW-0238">DNA-binding</keyword>
<dbReference type="PANTHER" id="PTHR46558:SF4">
    <property type="entry name" value="DNA-BIDING PHAGE PROTEIN"/>
    <property type="match status" value="1"/>
</dbReference>
<dbReference type="Pfam" id="PF01381">
    <property type="entry name" value="HTH_3"/>
    <property type="match status" value="1"/>
</dbReference>
<dbReference type="SMART" id="SM00530">
    <property type="entry name" value="HTH_XRE"/>
    <property type="match status" value="1"/>
</dbReference>
<keyword evidence="2" id="KW-1133">Transmembrane helix</keyword>
<dbReference type="OrthoDB" id="9805856at2"/>
<evidence type="ECO:0000256" key="1">
    <source>
        <dbReference type="ARBA" id="ARBA00023125"/>
    </source>
</evidence>
<name>A0A4S3B7V5_9ENTE</name>
<dbReference type="GO" id="GO:0003677">
    <property type="term" value="F:DNA binding"/>
    <property type="evidence" value="ECO:0007669"/>
    <property type="project" value="UniProtKB-KW"/>
</dbReference>